<keyword evidence="2" id="KW-1185">Reference proteome</keyword>
<evidence type="ECO:0000313" key="3">
    <source>
        <dbReference type="WBParaSite" id="jg5030"/>
    </source>
</evidence>
<dbReference type="AlphaFoldDB" id="A0A915ECZ1"/>
<evidence type="ECO:0000313" key="2">
    <source>
        <dbReference type="Proteomes" id="UP000887574"/>
    </source>
</evidence>
<keyword evidence="1" id="KW-0472">Membrane</keyword>
<keyword evidence="1" id="KW-1133">Transmembrane helix</keyword>
<feature type="transmembrane region" description="Helical" evidence="1">
    <location>
        <begin position="6"/>
        <end position="23"/>
    </location>
</feature>
<accession>A0A915ECZ1</accession>
<organism evidence="2 3">
    <name type="scientific">Ditylenchus dipsaci</name>
    <dbReference type="NCBI Taxonomy" id="166011"/>
    <lineage>
        <taxon>Eukaryota</taxon>
        <taxon>Metazoa</taxon>
        <taxon>Ecdysozoa</taxon>
        <taxon>Nematoda</taxon>
        <taxon>Chromadorea</taxon>
        <taxon>Rhabditida</taxon>
        <taxon>Tylenchina</taxon>
        <taxon>Tylenchomorpha</taxon>
        <taxon>Sphaerularioidea</taxon>
        <taxon>Anguinidae</taxon>
        <taxon>Anguininae</taxon>
        <taxon>Ditylenchus</taxon>
    </lineage>
</organism>
<sequence>MIMESCFYLALIALIFVVIRFISKSKPYYRTITVSPPMLDEHNTKDIIRAAEQIREKLGKKGYNRLEEFI</sequence>
<protein>
    <submittedName>
        <fullName evidence="3">Uncharacterized protein</fullName>
    </submittedName>
</protein>
<reference evidence="3" key="1">
    <citation type="submission" date="2022-11" db="UniProtKB">
        <authorList>
            <consortium name="WormBaseParasite"/>
        </authorList>
    </citation>
    <scope>IDENTIFICATION</scope>
</reference>
<name>A0A915ECZ1_9BILA</name>
<evidence type="ECO:0000256" key="1">
    <source>
        <dbReference type="SAM" id="Phobius"/>
    </source>
</evidence>
<proteinExistence type="predicted"/>
<dbReference type="WBParaSite" id="jg5030">
    <property type="protein sequence ID" value="jg5030"/>
    <property type="gene ID" value="jg5030"/>
</dbReference>
<keyword evidence="1" id="KW-0812">Transmembrane</keyword>
<dbReference type="Proteomes" id="UP000887574">
    <property type="component" value="Unplaced"/>
</dbReference>